<dbReference type="Pfam" id="PF00213">
    <property type="entry name" value="OSCP"/>
    <property type="match status" value="1"/>
</dbReference>
<dbReference type="Gene3D" id="1.10.520.20">
    <property type="entry name" value="N-terminal domain of the delta subunit of the F1F0-ATP synthase"/>
    <property type="match status" value="1"/>
</dbReference>
<name>A0A915EEN5_9BILA</name>
<reference evidence="10" key="1">
    <citation type="submission" date="2022-11" db="UniProtKB">
        <authorList>
            <consortium name="WormBaseParasite"/>
        </authorList>
    </citation>
    <scope>IDENTIFICATION</scope>
</reference>
<dbReference type="Proteomes" id="UP000887574">
    <property type="component" value="Unplaced"/>
</dbReference>
<dbReference type="InterPro" id="IPR026015">
    <property type="entry name" value="ATP_synth_OSCP/delta_N_sf"/>
</dbReference>
<comment type="subcellular location">
    <subcellularLocation>
        <location evidence="1">Membrane</location>
    </subcellularLocation>
</comment>
<sequence>MVLKRAFSTSNVVASQIVRPPIPVYGVEGKYAAALYSACYKQKTLDTADKDLKLIKDLYKTHKDFQLFVQDPTLNRQKKRKAVEAVLQSIGVSKESQNFIGVMAEGGRLNKLNAVCNSFESIMRAHRNELYVEVTSAEALSKKHEQSLNDALKKFATSGQKLHVSFSVKPSLIGGLVVTIGDRYVDLSVASRLKKLTTALETAI</sequence>
<evidence type="ECO:0000313" key="9">
    <source>
        <dbReference type="Proteomes" id="UP000887574"/>
    </source>
</evidence>
<dbReference type="GO" id="GO:0046933">
    <property type="term" value="F:proton-transporting ATP synthase activity, rotational mechanism"/>
    <property type="evidence" value="ECO:0007669"/>
    <property type="project" value="InterPro"/>
</dbReference>
<keyword evidence="6" id="KW-0472">Membrane</keyword>
<dbReference type="InterPro" id="IPR000711">
    <property type="entry name" value="ATPase_OSCP/dsu"/>
</dbReference>
<dbReference type="SUPFAM" id="SSF47928">
    <property type="entry name" value="N-terminal domain of the delta subunit of the F1F0-ATP synthase"/>
    <property type="match status" value="1"/>
</dbReference>
<keyword evidence="3" id="KW-0813">Transport</keyword>
<keyword evidence="9" id="KW-1185">Reference proteome</keyword>
<evidence type="ECO:0000256" key="6">
    <source>
        <dbReference type="ARBA" id="ARBA00023136"/>
    </source>
</evidence>
<evidence type="ECO:0000313" key="10">
    <source>
        <dbReference type="WBParaSite" id="jg587"/>
    </source>
</evidence>
<dbReference type="AlphaFoldDB" id="A0A915EEN5"/>
<keyword evidence="4" id="KW-0375">Hydrogen ion transport</keyword>
<dbReference type="NCBIfam" id="TIGR01145">
    <property type="entry name" value="ATP_synt_delta"/>
    <property type="match status" value="1"/>
</dbReference>
<dbReference type="HAMAP" id="MF_01416">
    <property type="entry name" value="ATP_synth_delta_bact"/>
    <property type="match status" value="1"/>
</dbReference>
<protein>
    <recommendedName>
        <fullName evidence="8">Oligomycin sensitivity conferral protein</fullName>
    </recommendedName>
</protein>
<dbReference type="WBParaSite" id="jg587">
    <property type="protein sequence ID" value="jg587"/>
    <property type="gene ID" value="jg587"/>
</dbReference>
<evidence type="ECO:0000256" key="7">
    <source>
        <dbReference type="ARBA" id="ARBA00023310"/>
    </source>
</evidence>
<accession>A0A915EEN5</accession>
<organism evidence="9 10">
    <name type="scientific">Ditylenchus dipsaci</name>
    <dbReference type="NCBI Taxonomy" id="166011"/>
    <lineage>
        <taxon>Eukaryota</taxon>
        <taxon>Metazoa</taxon>
        <taxon>Ecdysozoa</taxon>
        <taxon>Nematoda</taxon>
        <taxon>Chromadorea</taxon>
        <taxon>Rhabditida</taxon>
        <taxon>Tylenchina</taxon>
        <taxon>Tylenchomorpha</taxon>
        <taxon>Sphaerularioidea</taxon>
        <taxon>Anguinidae</taxon>
        <taxon>Anguininae</taxon>
        <taxon>Ditylenchus</taxon>
    </lineage>
</organism>
<keyword evidence="7" id="KW-0066">ATP synthesis</keyword>
<evidence type="ECO:0000256" key="5">
    <source>
        <dbReference type="ARBA" id="ARBA00023065"/>
    </source>
</evidence>
<dbReference type="PANTHER" id="PTHR11910">
    <property type="entry name" value="ATP SYNTHASE DELTA CHAIN"/>
    <property type="match status" value="1"/>
</dbReference>
<evidence type="ECO:0000256" key="8">
    <source>
        <dbReference type="ARBA" id="ARBA00033369"/>
    </source>
</evidence>
<dbReference type="GO" id="GO:0016020">
    <property type="term" value="C:membrane"/>
    <property type="evidence" value="ECO:0007669"/>
    <property type="project" value="UniProtKB-SubCell"/>
</dbReference>
<comment type="similarity">
    <text evidence="2">Belongs to the ATPase delta chain family.</text>
</comment>
<evidence type="ECO:0000256" key="3">
    <source>
        <dbReference type="ARBA" id="ARBA00022448"/>
    </source>
</evidence>
<proteinExistence type="inferred from homology"/>
<evidence type="ECO:0000256" key="1">
    <source>
        <dbReference type="ARBA" id="ARBA00004370"/>
    </source>
</evidence>
<dbReference type="PRINTS" id="PR00125">
    <property type="entry name" value="ATPASEDELTA"/>
</dbReference>
<evidence type="ECO:0000256" key="4">
    <source>
        <dbReference type="ARBA" id="ARBA00022781"/>
    </source>
</evidence>
<evidence type="ECO:0000256" key="2">
    <source>
        <dbReference type="ARBA" id="ARBA00007046"/>
    </source>
</evidence>
<keyword evidence="5" id="KW-0406">Ion transport</keyword>